<name>A0A4R0R5P9_9APHY</name>
<comment type="caution">
    <text evidence="1">The sequence shown here is derived from an EMBL/GenBank/DDBJ whole genome shotgun (WGS) entry which is preliminary data.</text>
</comment>
<gene>
    <name evidence="1" type="ORF">EIP91_006415</name>
</gene>
<keyword evidence="2" id="KW-1185">Reference proteome</keyword>
<protein>
    <recommendedName>
        <fullName evidence="3">F-box domain-containing protein</fullName>
    </recommendedName>
</protein>
<dbReference type="Gene3D" id="3.80.10.10">
    <property type="entry name" value="Ribonuclease Inhibitor"/>
    <property type="match status" value="1"/>
</dbReference>
<dbReference type="Proteomes" id="UP000292702">
    <property type="component" value="Unassembled WGS sequence"/>
</dbReference>
<dbReference type="OrthoDB" id="2977329at2759"/>
<proteinExistence type="predicted"/>
<reference evidence="1 2" key="1">
    <citation type="submission" date="2018-11" db="EMBL/GenBank/DDBJ databases">
        <title>Genome assembly of Steccherinum ochraceum LE-BIN_3174, the white-rot fungus of the Steccherinaceae family (The Residual Polyporoid clade, Polyporales, Basidiomycota).</title>
        <authorList>
            <person name="Fedorova T.V."/>
            <person name="Glazunova O.A."/>
            <person name="Landesman E.O."/>
            <person name="Moiseenko K.V."/>
            <person name="Psurtseva N.V."/>
            <person name="Savinova O.S."/>
            <person name="Shakhova N.V."/>
            <person name="Tyazhelova T.V."/>
            <person name="Vasina D.V."/>
        </authorList>
    </citation>
    <scope>NUCLEOTIDE SEQUENCE [LARGE SCALE GENOMIC DNA]</scope>
    <source>
        <strain evidence="1 2">LE-BIN_3174</strain>
    </source>
</reference>
<dbReference type="InterPro" id="IPR032675">
    <property type="entry name" value="LRR_dom_sf"/>
</dbReference>
<accession>A0A4R0R5P9</accession>
<evidence type="ECO:0000313" key="1">
    <source>
        <dbReference type="EMBL" id="TCD62771.1"/>
    </source>
</evidence>
<dbReference type="STRING" id="92696.A0A4R0R5P9"/>
<evidence type="ECO:0008006" key="3">
    <source>
        <dbReference type="Google" id="ProtNLM"/>
    </source>
</evidence>
<evidence type="ECO:0000313" key="2">
    <source>
        <dbReference type="Proteomes" id="UP000292702"/>
    </source>
</evidence>
<dbReference type="AlphaFoldDB" id="A0A4R0R5P9"/>
<dbReference type="SUPFAM" id="SSF52047">
    <property type="entry name" value="RNI-like"/>
    <property type="match status" value="1"/>
</dbReference>
<sequence>MDTPISTIALASLSTLRRLSIAVWNFDVGSSCVGLTGLRSVHHLTLRHCRFPTFRSFADFVLSFPNLESLDVGDISWETGLDETHPLEDNEVPVKLRKISLGPVTDLQTVADWLAACRVQKTVTGLRVRCTTEQDVIALNTLCAAIGDVFVDLELDWLLRKTSPTFALPTRFPPSQCSAIRSLSLKFPIYDGCHLTWLTTVLTSTLESAVLEVISMEVRLLGDLDAIEWRALRVAFNSKPARTLKQVKLKLLVWPTAKLPSSIGSSRNHSLESYIHGHLPELSSRGILHIIAR</sequence>
<dbReference type="EMBL" id="RWJN01000346">
    <property type="protein sequence ID" value="TCD62771.1"/>
    <property type="molecule type" value="Genomic_DNA"/>
</dbReference>
<organism evidence="1 2">
    <name type="scientific">Steccherinum ochraceum</name>
    <dbReference type="NCBI Taxonomy" id="92696"/>
    <lineage>
        <taxon>Eukaryota</taxon>
        <taxon>Fungi</taxon>
        <taxon>Dikarya</taxon>
        <taxon>Basidiomycota</taxon>
        <taxon>Agaricomycotina</taxon>
        <taxon>Agaricomycetes</taxon>
        <taxon>Polyporales</taxon>
        <taxon>Steccherinaceae</taxon>
        <taxon>Steccherinum</taxon>
    </lineage>
</organism>